<organism evidence="2 3">
    <name type="scientific">Dorcoceras hygrometricum</name>
    <dbReference type="NCBI Taxonomy" id="472368"/>
    <lineage>
        <taxon>Eukaryota</taxon>
        <taxon>Viridiplantae</taxon>
        <taxon>Streptophyta</taxon>
        <taxon>Embryophyta</taxon>
        <taxon>Tracheophyta</taxon>
        <taxon>Spermatophyta</taxon>
        <taxon>Magnoliopsida</taxon>
        <taxon>eudicotyledons</taxon>
        <taxon>Gunneridae</taxon>
        <taxon>Pentapetalae</taxon>
        <taxon>asterids</taxon>
        <taxon>lamiids</taxon>
        <taxon>Lamiales</taxon>
        <taxon>Gesneriaceae</taxon>
        <taxon>Didymocarpoideae</taxon>
        <taxon>Trichosporeae</taxon>
        <taxon>Loxocarpinae</taxon>
        <taxon>Dorcoceras</taxon>
    </lineage>
</organism>
<sequence>MYLLIITIAKHRLNLSVKAKRCRIYLSKRHHLTSTNIKFHRPIAQQVVDKEKVASKKKKGEIAEADKKKKKLVKKMVPSHTVEAGSKNSPADSSSQPSLDSDSRPQDGQKKRGSTKRNQVVASSDSESTISLPIKDFAKKQRTQRPTKKKKSCSDKVDSHPGPIPAIPAGGEGISIVGGPKVHPETHTGEEHIAVGPGGHERTGSDQDEQAGGDVHLDDRSEENQGYETRMDQEGPNMEDWVDKDERIVQDESSSQMEKEAANMERSIVVRSGPEQPAQQTITYTGQGIFAPIQIKEINWVTHFLPKNAPEEKGKGMLEVVDRPNLVEEHSRLVLNSAWDAVSNIMADFDEWTHFRTARRSLLMYKLYETEVQKLFDEHLRNFKINVSYVNHDYLCIRFLNKELREIATQHRAQRMLAGLPIFAPEASFVGATSDQSQTLVFEFSSQADHKQEHARESSQRQEQLEEVVRSVVNIEEPADRTREPQAPKNERQTHDEQIGATQNLLVNSRNHRVLMFVTSPPASPHTSSKLEEVEKVVASLDSRIMSIDSWMLSMDSKVKFVDSRLGSVDSKIEQLLNLQYFIKHDMGTSRSAFYDKIDTVAGNVKSSQTSLETTVGDAKKGKVAKAVVDRGKDLEDKEKVQEAQEIRKEIQLDQSDKIWTKLTTLDVETRSEQSQAGQGKTSSEYSGTLVKDNSAKKTRRVENTELQLKEQIVDNIPAMVMSNQLEDQACKSARVAQPAEC</sequence>
<dbReference type="Proteomes" id="UP000250235">
    <property type="component" value="Unassembled WGS sequence"/>
</dbReference>
<dbReference type="EMBL" id="KQ995678">
    <property type="protein sequence ID" value="KZV46312.1"/>
    <property type="molecule type" value="Genomic_DNA"/>
</dbReference>
<evidence type="ECO:0000313" key="2">
    <source>
        <dbReference type="EMBL" id="KZV46312.1"/>
    </source>
</evidence>
<evidence type="ECO:0000256" key="1">
    <source>
        <dbReference type="SAM" id="MobiDB-lite"/>
    </source>
</evidence>
<feature type="compositionally biased region" description="Basic and acidic residues" evidence="1">
    <location>
        <begin position="448"/>
        <end position="469"/>
    </location>
</feature>
<name>A0A2Z7CGZ8_9LAMI</name>
<feature type="compositionally biased region" description="Basic and acidic residues" evidence="1">
    <location>
        <begin position="478"/>
        <end position="498"/>
    </location>
</feature>
<feature type="region of interest" description="Disordered" evidence="1">
    <location>
        <begin position="446"/>
        <end position="498"/>
    </location>
</feature>
<keyword evidence="3" id="KW-1185">Reference proteome</keyword>
<feature type="compositionally biased region" description="Polar residues" evidence="1">
    <location>
        <begin position="673"/>
        <end position="687"/>
    </location>
</feature>
<dbReference type="OrthoDB" id="342281at2759"/>
<gene>
    <name evidence="2" type="ORF">F511_21394</name>
</gene>
<feature type="compositionally biased region" description="Low complexity" evidence="1">
    <location>
        <begin position="86"/>
        <end position="100"/>
    </location>
</feature>
<feature type="compositionally biased region" description="Polar residues" evidence="1">
    <location>
        <begin position="116"/>
        <end position="131"/>
    </location>
</feature>
<feature type="compositionally biased region" description="Basic and acidic residues" evidence="1">
    <location>
        <begin position="101"/>
        <end position="110"/>
    </location>
</feature>
<feature type="compositionally biased region" description="Basic residues" evidence="1">
    <location>
        <begin position="140"/>
        <end position="151"/>
    </location>
</feature>
<accession>A0A2Z7CGZ8</accession>
<feature type="region of interest" description="Disordered" evidence="1">
    <location>
        <begin position="57"/>
        <end position="238"/>
    </location>
</feature>
<feature type="region of interest" description="Disordered" evidence="1">
    <location>
        <begin position="670"/>
        <end position="703"/>
    </location>
</feature>
<dbReference type="AlphaFoldDB" id="A0A2Z7CGZ8"/>
<reference evidence="2 3" key="1">
    <citation type="journal article" date="2015" name="Proc. Natl. Acad. Sci. U.S.A.">
        <title>The resurrection genome of Boea hygrometrica: A blueprint for survival of dehydration.</title>
        <authorList>
            <person name="Xiao L."/>
            <person name="Yang G."/>
            <person name="Zhang L."/>
            <person name="Yang X."/>
            <person name="Zhao S."/>
            <person name="Ji Z."/>
            <person name="Zhou Q."/>
            <person name="Hu M."/>
            <person name="Wang Y."/>
            <person name="Chen M."/>
            <person name="Xu Y."/>
            <person name="Jin H."/>
            <person name="Xiao X."/>
            <person name="Hu G."/>
            <person name="Bao F."/>
            <person name="Hu Y."/>
            <person name="Wan P."/>
            <person name="Li L."/>
            <person name="Deng X."/>
            <person name="Kuang T."/>
            <person name="Xiang C."/>
            <person name="Zhu J.K."/>
            <person name="Oliver M.J."/>
            <person name="He Y."/>
        </authorList>
    </citation>
    <scope>NUCLEOTIDE SEQUENCE [LARGE SCALE GENOMIC DNA]</scope>
    <source>
        <strain evidence="3">cv. XS01</strain>
    </source>
</reference>
<protein>
    <submittedName>
        <fullName evidence="2">Uncharacterized protein</fullName>
    </submittedName>
</protein>
<feature type="compositionally biased region" description="Basic and acidic residues" evidence="1">
    <location>
        <begin position="182"/>
        <end position="205"/>
    </location>
</feature>
<feature type="compositionally biased region" description="Basic and acidic residues" evidence="1">
    <location>
        <begin position="215"/>
        <end position="233"/>
    </location>
</feature>
<evidence type="ECO:0000313" key="3">
    <source>
        <dbReference type="Proteomes" id="UP000250235"/>
    </source>
</evidence>
<feature type="compositionally biased region" description="Basic and acidic residues" evidence="1">
    <location>
        <begin position="57"/>
        <end position="67"/>
    </location>
</feature>
<proteinExistence type="predicted"/>